<dbReference type="PANTHER" id="PTHR46518">
    <property type="entry name" value="COILED-COIL DOMAIN-CONTAINING PROTEIN 151"/>
    <property type="match status" value="1"/>
</dbReference>
<reference evidence="2 3" key="1">
    <citation type="journal article" date="2010" name="Science">
        <title>Genomic comparison of the ants Camponotus floridanus and Harpegnathos saltator.</title>
        <authorList>
            <person name="Bonasio R."/>
            <person name="Zhang G."/>
            <person name="Ye C."/>
            <person name="Mutti N.S."/>
            <person name="Fang X."/>
            <person name="Qin N."/>
            <person name="Donahue G."/>
            <person name="Yang P."/>
            <person name="Li Q."/>
            <person name="Li C."/>
            <person name="Zhang P."/>
            <person name="Huang Z."/>
            <person name="Berger S.L."/>
            <person name="Reinberg D."/>
            <person name="Wang J."/>
            <person name="Liebig J."/>
        </authorList>
    </citation>
    <scope>NUCLEOTIDE SEQUENCE [LARGE SCALE GENOMIC DNA]</scope>
    <source>
        <strain evidence="3">C129</strain>
    </source>
</reference>
<keyword evidence="3" id="KW-1185">Reference proteome</keyword>
<dbReference type="GO" id="GO:0035253">
    <property type="term" value="C:ciliary rootlet"/>
    <property type="evidence" value="ECO:0007669"/>
    <property type="project" value="TreeGrafter"/>
</dbReference>
<dbReference type="AlphaFoldDB" id="E2ALC8"/>
<dbReference type="EMBL" id="GL440592">
    <property type="protein sequence ID" value="EFN65763.1"/>
    <property type="molecule type" value="Genomic_DNA"/>
</dbReference>
<dbReference type="OrthoDB" id="269804at2759"/>
<evidence type="ECO:0000256" key="1">
    <source>
        <dbReference type="SAM" id="Coils"/>
    </source>
</evidence>
<dbReference type="STRING" id="104421.E2ALC8"/>
<dbReference type="GO" id="GO:0003341">
    <property type="term" value="P:cilium movement"/>
    <property type="evidence" value="ECO:0007669"/>
    <property type="project" value="InterPro"/>
</dbReference>
<evidence type="ECO:0000313" key="2">
    <source>
        <dbReference type="EMBL" id="EFN65763.1"/>
    </source>
</evidence>
<dbReference type="GO" id="GO:0097542">
    <property type="term" value="C:ciliary tip"/>
    <property type="evidence" value="ECO:0007669"/>
    <property type="project" value="TreeGrafter"/>
</dbReference>
<organism evidence="3">
    <name type="scientific">Camponotus floridanus</name>
    <name type="common">Florida carpenter ant</name>
    <dbReference type="NCBI Taxonomy" id="104421"/>
    <lineage>
        <taxon>Eukaryota</taxon>
        <taxon>Metazoa</taxon>
        <taxon>Ecdysozoa</taxon>
        <taxon>Arthropoda</taxon>
        <taxon>Hexapoda</taxon>
        <taxon>Insecta</taxon>
        <taxon>Pterygota</taxon>
        <taxon>Neoptera</taxon>
        <taxon>Endopterygota</taxon>
        <taxon>Hymenoptera</taxon>
        <taxon>Apocrita</taxon>
        <taxon>Aculeata</taxon>
        <taxon>Formicoidea</taxon>
        <taxon>Formicidae</taxon>
        <taxon>Formicinae</taxon>
        <taxon>Camponotus</taxon>
    </lineage>
</organism>
<evidence type="ECO:0000313" key="3">
    <source>
        <dbReference type="Proteomes" id="UP000000311"/>
    </source>
</evidence>
<sequence>MSEPLTLSTAENKLNELNKNIVEIKKKVQLSEGQRKANFEEYDAKKRENAQKIIDLKKNIKELYVKYARAKTNKEAMERAALLSHNFIACAKKCSLDEIIASASENNMRLRKKLDLIKYEREKQEQTINILQTDRKELIRRRGHCVFKKKTENPMKRGVKEEAIELRDNTQETLVKEEIEETNSSRKRDFVIKEYRQRVSERKMELERLERMIFHTRPRDDFETRGKNRKQAQEEIIKDELARLEETFAKLRNATGVSRSEEVLNRFLGQQATKESLQKMRAATEQEKMMLEKKRQELSTEIETRKFSETKSAEQNAEIVAKLNSQIEEQQCRKERAEIASRRVRELLNDITSMLYNLYEKVELETMSVATTSAEGRTMRVNSGKPLFPQFPSSAIPAVPLSEDEEEVPSRNTLKRQAQLLVDTKSRRKGFVFRR</sequence>
<dbReference type="GO" id="GO:0036064">
    <property type="term" value="C:ciliary basal body"/>
    <property type="evidence" value="ECO:0007669"/>
    <property type="project" value="TreeGrafter"/>
</dbReference>
<dbReference type="Proteomes" id="UP000000311">
    <property type="component" value="Unassembled WGS sequence"/>
</dbReference>
<dbReference type="InterPro" id="IPR033192">
    <property type="entry name" value="ODAD3"/>
</dbReference>
<gene>
    <name evidence="2" type="ORF">EAG_12163</name>
</gene>
<dbReference type="PANTHER" id="PTHR46518:SF1">
    <property type="entry name" value="OUTER DYNEIN ARM-DOCKING COMPLEX SUBUNIT 3"/>
    <property type="match status" value="1"/>
</dbReference>
<protein>
    <recommendedName>
        <fullName evidence="4">Coiled-coil domain-containing protein 151</fullName>
    </recommendedName>
</protein>
<evidence type="ECO:0008006" key="4">
    <source>
        <dbReference type="Google" id="ProtNLM"/>
    </source>
</evidence>
<dbReference type="FunCoup" id="E2ALC8">
    <property type="interactions" value="37"/>
</dbReference>
<dbReference type="InParanoid" id="E2ALC8"/>
<keyword evidence="1" id="KW-0175">Coiled coil</keyword>
<accession>E2ALC8</accession>
<name>E2ALC8_CAMFO</name>
<dbReference type="GO" id="GO:0036158">
    <property type="term" value="P:outer dynein arm assembly"/>
    <property type="evidence" value="ECO:0007669"/>
    <property type="project" value="InterPro"/>
</dbReference>
<proteinExistence type="predicted"/>
<feature type="coiled-coil region" evidence="1">
    <location>
        <begin position="7"/>
        <end position="80"/>
    </location>
</feature>
<dbReference type="OMA" id="NMGEKPP"/>
<feature type="coiled-coil region" evidence="1">
    <location>
        <begin position="121"/>
        <end position="340"/>
    </location>
</feature>